<evidence type="ECO:0000256" key="4">
    <source>
        <dbReference type="ARBA" id="ARBA00022679"/>
    </source>
</evidence>
<evidence type="ECO:0000256" key="10">
    <source>
        <dbReference type="SAM" id="Phobius"/>
    </source>
</evidence>
<name>Q01U21_SOLUE</name>
<dbReference type="SUPFAM" id="SSF55785">
    <property type="entry name" value="PYP-like sensor domain (PAS domain)"/>
    <property type="match status" value="1"/>
</dbReference>
<feature type="transmembrane region" description="Helical" evidence="10">
    <location>
        <begin position="21"/>
        <end position="41"/>
    </location>
</feature>
<dbReference type="InParanoid" id="Q01U21"/>
<evidence type="ECO:0000259" key="14">
    <source>
        <dbReference type="PROSITE" id="PS50113"/>
    </source>
</evidence>
<evidence type="ECO:0000259" key="11">
    <source>
        <dbReference type="PROSITE" id="PS50109"/>
    </source>
</evidence>
<feature type="domain" description="PAS" evidence="13">
    <location>
        <begin position="118"/>
        <end position="173"/>
    </location>
</feature>
<dbReference type="PANTHER" id="PTHR43065:SF46">
    <property type="entry name" value="C4-DICARBOXYLATE TRANSPORT SENSOR PROTEIN DCTB"/>
    <property type="match status" value="1"/>
</dbReference>
<evidence type="ECO:0000256" key="3">
    <source>
        <dbReference type="ARBA" id="ARBA00022553"/>
    </source>
</evidence>
<dbReference type="CDD" id="cd00156">
    <property type="entry name" value="REC"/>
    <property type="match status" value="1"/>
</dbReference>
<dbReference type="SUPFAM" id="SSF55874">
    <property type="entry name" value="ATPase domain of HSP90 chaperone/DNA topoisomerase II/histidine kinase"/>
    <property type="match status" value="1"/>
</dbReference>
<dbReference type="SMART" id="SM00086">
    <property type="entry name" value="PAC"/>
    <property type="match status" value="1"/>
</dbReference>
<dbReference type="SUPFAM" id="SSF47384">
    <property type="entry name" value="Homodimeric domain of signal transducing histidine kinase"/>
    <property type="match status" value="1"/>
</dbReference>
<dbReference type="InterPro" id="IPR001610">
    <property type="entry name" value="PAC"/>
</dbReference>
<dbReference type="Gene3D" id="3.30.450.20">
    <property type="entry name" value="PAS domain"/>
    <property type="match status" value="1"/>
</dbReference>
<dbReference type="InterPro" id="IPR005467">
    <property type="entry name" value="His_kinase_dom"/>
</dbReference>
<dbReference type="SMART" id="SM00091">
    <property type="entry name" value="PAS"/>
    <property type="match status" value="1"/>
</dbReference>
<dbReference type="KEGG" id="sus:Acid_5908"/>
<dbReference type="Pfam" id="PF02518">
    <property type="entry name" value="HATPase_c"/>
    <property type="match status" value="1"/>
</dbReference>
<evidence type="ECO:0000256" key="8">
    <source>
        <dbReference type="ARBA" id="ARBA00023012"/>
    </source>
</evidence>
<dbReference type="FunCoup" id="Q01U21">
    <property type="interactions" value="321"/>
</dbReference>
<keyword evidence="4 15" id="KW-0808">Transferase</keyword>
<keyword evidence="10" id="KW-0812">Transmembrane</keyword>
<feature type="domain" description="PAC" evidence="14">
    <location>
        <begin position="191"/>
        <end position="243"/>
    </location>
</feature>
<evidence type="ECO:0000256" key="7">
    <source>
        <dbReference type="ARBA" id="ARBA00022840"/>
    </source>
</evidence>
<dbReference type="SMART" id="SM00387">
    <property type="entry name" value="HATPase_c"/>
    <property type="match status" value="1"/>
</dbReference>
<dbReference type="STRING" id="234267.Acid_5908"/>
<dbReference type="PROSITE" id="PS50110">
    <property type="entry name" value="RESPONSE_REGULATORY"/>
    <property type="match status" value="1"/>
</dbReference>
<evidence type="ECO:0000256" key="5">
    <source>
        <dbReference type="ARBA" id="ARBA00022741"/>
    </source>
</evidence>
<dbReference type="InterPro" id="IPR000014">
    <property type="entry name" value="PAS"/>
</dbReference>
<dbReference type="GO" id="GO:0006355">
    <property type="term" value="P:regulation of DNA-templated transcription"/>
    <property type="evidence" value="ECO:0007669"/>
    <property type="project" value="InterPro"/>
</dbReference>
<keyword evidence="6 15" id="KW-0418">Kinase</keyword>
<gene>
    <name evidence="15" type="ordered locus">Acid_5908</name>
</gene>
<dbReference type="InterPro" id="IPR036097">
    <property type="entry name" value="HisK_dim/P_sf"/>
</dbReference>
<keyword evidence="10" id="KW-0472">Membrane</keyword>
<dbReference type="Gene3D" id="3.40.50.2300">
    <property type="match status" value="1"/>
</dbReference>
<comment type="catalytic activity">
    <reaction evidence="1">
        <text>ATP + protein L-histidine = ADP + protein N-phospho-L-histidine.</text>
        <dbReference type="EC" id="2.7.13.3"/>
    </reaction>
</comment>
<accession>Q01U21</accession>
<dbReference type="GO" id="GO:0005524">
    <property type="term" value="F:ATP binding"/>
    <property type="evidence" value="ECO:0007669"/>
    <property type="project" value="UniProtKB-KW"/>
</dbReference>
<dbReference type="EC" id="2.7.13.3" evidence="2"/>
<dbReference type="CDD" id="cd00130">
    <property type="entry name" value="PAS"/>
    <property type="match status" value="1"/>
</dbReference>
<dbReference type="Gene3D" id="3.30.565.10">
    <property type="entry name" value="Histidine kinase-like ATPase, C-terminal domain"/>
    <property type="match status" value="1"/>
</dbReference>
<evidence type="ECO:0000256" key="9">
    <source>
        <dbReference type="PROSITE-ProRule" id="PRU00169"/>
    </source>
</evidence>
<dbReference type="InterPro" id="IPR000700">
    <property type="entry name" value="PAS-assoc_C"/>
</dbReference>
<keyword evidence="8" id="KW-0902">Two-component regulatory system</keyword>
<sequence length="613" mass="66796">MLLRHALGPFLGGHYPFLLQFCAMLAAARFLGFGPGLAALLTALSPSLYVLEKHSQPELPVARLLGFSGAVLFCLFLVWLLDRQGRMRVEVQRSTRLAEERLEVLSIEVAQRERDQEFAAQLRDIVESSEDAIISKDMNGIIRSWNDGAERLFGYSKEETIGQHITLVVPESRRHEEAGILARIGEGLPVKHFETVRCRKDGRLIHVSLTISPVRETSGRIVGASHIARDITERMELEEQLRQTQKLESLGVLAGGMAHDFNNLLTGVMGNASLIAEELGPESSAAPRLSEIMHASERAAQLVRQMLAYAGKGRFVMQHLDISEQIAGIAPLIRTSITPSVQLEFNLAENLPAVECDASQIQQLIMNLATNAGEAIESHGTVTITTSTHRTGSERQVVIEVKDTGCGMDETTRARIFDPFFTTKFTGRGLGLAAVLGIIRSHNGSISVESTPGRGSTFTVALPATAQDVEPAQPDPHLELHGAGHVLVVDDEDLVRNMARSALERCGYTVEVAADGLLAVQAVTARPAHFDAVLLDLTMPAMNGDEALKEIHAIRSDIPVILSSGFSETEALRRFQHRGLAGFLQKPYTASVLARKVKQAIDRPHRASAQANG</sequence>
<proteinExistence type="predicted"/>
<dbReference type="NCBIfam" id="TIGR00229">
    <property type="entry name" value="sensory_box"/>
    <property type="match status" value="1"/>
</dbReference>
<organism evidence="15">
    <name type="scientific">Solibacter usitatus (strain Ellin6076)</name>
    <dbReference type="NCBI Taxonomy" id="234267"/>
    <lineage>
        <taxon>Bacteria</taxon>
        <taxon>Pseudomonadati</taxon>
        <taxon>Acidobacteriota</taxon>
        <taxon>Terriglobia</taxon>
        <taxon>Bryobacterales</taxon>
        <taxon>Solibacteraceae</taxon>
        <taxon>Candidatus Solibacter</taxon>
    </lineage>
</organism>
<dbReference type="EMBL" id="CP000473">
    <property type="protein sequence ID" value="ABJ86849.1"/>
    <property type="molecule type" value="Genomic_DNA"/>
</dbReference>
<dbReference type="GO" id="GO:0000155">
    <property type="term" value="F:phosphorelay sensor kinase activity"/>
    <property type="evidence" value="ECO:0007669"/>
    <property type="project" value="InterPro"/>
</dbReference>
<evidence type="ECO:0000313" key="15">
    <source>
        <dbReference type="EMBL" id="ABJ86849.1"/>
    </source>
</evidence>
<feature type="domain" description="Histidine kinase" evidence="11">
    <location>
        <begin position="256"/>
        <end position="466"/>
    </location>
</feature>
<dbReference type="eggNOG" id="COG3852">
    <property type="taxonomic scope" value="Bacteria"/>
</dbReference>
<dbReference type="InterPro" id="IPR036890">
    <property type="entry name" value="HATPase_C_sf"/>
</dbReference>
<feature type="modified residue" description="4-aspartylphosphate" evidence="9">
    <location>
        <position position="536"/>
    </location>
</feature>
<dbReference type="Pfam" id="PF00989">
    <property type="entry name" value="PAS"/>
    <property type="match status" value="1"/>
</dbReference>
<evidence type="ECO:0000256" key="1">
    <source>
        <dbReference type="ARBA" id="ARBA00000085"/>
    </source>
</evidence>
<evidence type="ECO:0000259" key="13">
    <source>
        <dbReference type="PROSITE" id="PS50112"/>
    </source>
</evidence>
<dbReference type="InterPro" id="IPR011006">
    <property type="entry name" value="CheY-like_superfamily"/>
</dbReference>
<dbReference type="Gene3D" id="1.10.287.130">
    <property type="match status" value="1"/>
</dbReference>
<dbReference type="HOGENOM" id="CLU_000445_114_51_0"/>
<evidence type="ECO:0000256" key="6">
    <source>
        <dbReference type="ARBA" id="ARBA00022777"/>
    </source>
</evidence>
<keyword evidence="3 9" id="KW-0597">Phosphoprotein</keyword>
<evidence type="ECO:0000259" key="12">
    <source>
        <dbReference type="PROSITE" id="PS50110"/>
    </source>
</evidence>
<dbReference type="InterPro" id="IPR013767">
    <property type="entry name" value="PAS_fold"/>
</dbReference>
<evidence type="ECO:0000256" key="2">
    <source>
        <dbReference type="ARBA" id="ARBA00012438"/>
    </source>
</evidence>
<dbReference type="AlphaFoldDB" id="Q01U21"/>
<dbReference type="SMART" id="SM00448">
    <property type="entry name" value="REC"/>
    <property type="match status" value="1"/>
</dbReference>
<dbReference type="SUPFAM" id="SSF52172">
    <property type="entry name" value="CheY-like"/>
    <property type="match status" value="1"/>
</dbReference>
<feature type="domain" description="Response regulatory" evidence="12">
    <location>
        <begin position="485"/>
        <end position="601"/>
    </location>
</feature>
<dbReference type="eggNOG" id="COG2204">
    <property type="taxonomic scope" value="Bacteria"/>
</dbReference>
<dbReference type="PANTHER" id="PTHR43065">
    <property type="entry name" value="SENSOR HISTIDINE KINASE"/>
    <property type="match status" value="1"/>
</dbReference>
<keyword evidence="7" id="KW-0067">ATP-binding</keyword>
<dbReference type="InterPro" id="IPR035965">
    <property type="entry name" value="PAS-like_dom_sf"/>
</dbReference>
<reference evidence="15" key="1">
    <citation type="submission" date="2006-10" db="EMBL/GenBank/DDBJ databases">
        <title>Complete sequence of Solibacter usitatus Ellin6076.</title>
        <authorList>
            <consortium name="US DOE Joint Genome Institute"/>
            <person name="Copeland A."/>
            <person name="Lucas S."/>
            <person name="Lapidus A."/>
            <person name="Barry K."/>
            <person name="Detter J.C."/>
            <person name="Glavina del Rio T."/>
            <person name="Hammon N."/>
            <person name="Israni S."/>
            <person name="Dalin E."/>
            <person name="Tice H."/>
            <person name="Pitluck S."/>
            <person name="Thompson L.S."/>
            <person name="Brettin T."/>
            <person name="Bruce D."/>
            <person name="Han C."/>
            <person name="Tapia R."/>
            <person name="Gilna P."/>
            <person name="Schmutz J."/>
            <person name="Larimer F."/>
            <person name="Land M."/>
            <person name="Hauser L."/>
            <person name="Kyrpides N."/>
            <person name="Mikhailova N."/>
            <person name="Janssen P.H."/>
            <person name="Kuske C.R."/>
            <person name="Richardson P."/>
        </authorList>
    </citation>
    <scope>NUCLEOTIDE SEQUENCE</scope>
    <source>
        <strain evidence="15">Ellin6076</strain>
    </source>
</reference>
<dbReference type="InterPro" id="IPR003661">
    <property type="entry name" value="HisK_dim/P_dom"/>
</dbReference>
<dbReference type="PROSITE" id="PS50113">
    <property type="entry name" value="PAC"/>
    <property type="match status" value="1"/>
</dbReference>
<dbReference type="Pfam" id="PF00072">
    <property type="entry name" value="Response_reg"/>
    <property type="match status" value="1"/>
</dbReference>
<dbReference type="PRINTS" id="PR00344">
    <property type="entry name" value="BCTRLSENSOR"/>
</dbReference>
<keyword evidence="5" id="KW-0547">Nucleotide-binding</keyword>
<dbReference type="CDD" id="cd00082">
    <property type="entry name" value="HisKA"/>
    <property type="match status" value="1"/>
</dbReference>
<dbReference type="SMART" id="SM00388">
    <property type="entry name" value="HisKA"/>
    <property type="match status" value="1"/>
</dbReference>
<protein>
    <recommendedName>
        <fullName evidence="2">histidine kinase</fullName>
        <ecNumber evidence="2">2.7.13.3</ecNumber>
    </recommendedName>
</protein>
<dbReference type="PROSITE" id="PS50112">
    <property type="entry name" value="PAS"/>
    <property type="match status" value="1"/>
</dbReference>
<keyword evidence="10" id="KW-1133">Transmembrane helix</keyword>
<dbReference type="Pfam" id="PF00512">
    <property type="entry name" value="HisKA"/>
    <property type="match status" value="1"/>
</dbReference>
<dbReference type="InterPro" id="IPR004358">
    <property type="entry name" value="Sig_transdc_His_kin-like_C"/>
</dbReference>
<dbReference type="PROSITE" id="PS50109">
    <property type="entry name" value="HIS_KIN"/>
    <property type="match status" value="1"/>
</dbReference>
<feature type="transmembrane region" description="Helical" evidence="10">
    <location>
        <begin position="61"/>
        <end position="81"/>
    </location>
</feature>
<dbReference type="InterPro" id="IPR003594">
    <property type="entry name" value="HATPase_dom"/>
</dbReference>
<dbReference type="InterPro" id="IPR001789">
    <property type="entry name" value="Sig_transdc_resp-reg_receiver"/>
</dbReference>